<dbReference type="InterPro" id="IPR043502">
    <property type="entry name" value="DNA/RNA_pol_sf"/>
</dbReference>
<dbReference type="InterPro" id="IPR043128">
    <property type="entry name" value="Rev_trsase/Diguanyl_cyclase"/>
</dbReference>
<dbReference type="Pfam" id="PF00665">
    <property type="entry name" value="rve"/>
    <property type="match status" value="1"/>
</dbReference>
<dbReference type="PANTHER" id="PTHR37984">
    <property type="entry name" value="PROTEIN CBG26694"/>
    <property type="match status" value="1"/>
</dbReference>
<evidence type="ECO:0000259" key="2">
    <source>
        <dbReference type="PROSITE" id="PS50994"/>
    </source>
</evidence>
<feature type="domain" description="Integrase catalytic" evidence="2">
    <location>
        <begin position="329"/>
        <end position="452"/>
    </location>
</feature>
<dbReference type="FunFam" id="3.30.70.270:FF:000020">
    <property type="entry name" value="Transposon Tf2-6 polyprotein-like Protein"/>
    <property type="match status" value="1"/>
</dbReference>
<dbReference type="SUPFAM" id="SSF53098">
    <property type="entry name" value="Ribonuclease H-like"/>
    <property type="match status" value="1"/>
</dbReference>
<dbReference type="Pfam" id="PF17919">
    <property type="entry name" value="RT_RNaseH_2"/>
    <property type="match status" value="1"/>
</dbReference>
<proteinExistence type="predicted"/>
<dbReference type="PANTHER" id="PTHR37984:SF5">
    <property type="entry name" value="PROTEIN NYNRIN-LIKE"/>
    <property type="match status" value="1"/>
</dbReference>
<evidence type="ECO:0000313" key="3">
    <source>
        <dbReference type="EMBL" id="GEU84074.1"/>
    </source>
</evidence>
<comment type="caution">
    <text evidence="3">The sequence shown here is derived from an EMBL/GenBank/DDBJ whole genome shotgun (WGS) entry which is preliminary data.</text>
</comment>
<dbReference type="Gene3D" id="3.30.70.270">
    <property type="match status" value="1"/>
</dbReference>
<dbReference type="GO" id="GO:0015074">
    <property type="term" value="P:DNA integration"/>
    <property type="evidence" value="ECO:0007669"/>
    <property type="project" value="InterPro"/>
</dbReference>
<name>A0A6L2NHQ9_TANCI</name>
<dbReference type="AlphaFoldDB" id="A0A6L2NHQ9"/>
<dbReference type="InterPro" id="IPR041577">
    <property type="entry name" value="RT_RNaseH_2"/>
</dbReference>
<dbReference type="PROSITE" id="PS50994">
    <property type="entry name" value="INTEGRASE"/>
    <property type="match status" value="1"/>
</dbReference>
<sequence length="571" mass="64638">MDFMINGKRCVLRGTPQSTLQWMQGKHVSGSLNQMGVKISNMALCVCPATLMHMIGSSTKPNSNIQTLLQDFSTVFDTPKDLPPIRSHDHIIPLLHNTPPISVRSYKHPPNQKDAIELMVKELLEAGVIRNSQSSFSSPIVMSLMNTVFKPYLRKFVLVFFDDILVYSKTRQVEYLGHIITEEGVSTDPTKIQAMESWPIPQIVKRLRGFLGLTGYYRKFIKNYAWISKPLTNLLKKDAFVWSPEAQESFLTLKQAMIQTPVLALPDFKKTFVVETDASGIGIGTIVTTHMVGSLFYWKGLHKGVKRLVRECDVCQRSKADLAAYPGLLKPLPIPDRISSDISMDFIVGLPRSQGKSAIFVVVDRLSKYAYFIALSHPYTATTVAQAFLDSVYKLHGLPDSIVSDKDSVFLSHFWQSLFKILKVELKVSTAYHPQTDGQTEVVNKCLECYLRCMTGERPKSSCLWPNTPLHTPYVAGESTVESVDRSLQARENAIEMLKFHIKRSQDRMKNYADLKRSEREFDVGIEESFDIKKYAEKMKEDDAKRIALNKGDTLFETNNTLTGTKELMKK</sequence>
<dbReference type="InterPro" id="IPR001584">
    <property type="entry name" value="Integrase_cat-core"/>
</dbReference>
<evidence type="ECO:0000256" key="1">
    <source>
        <dbReference type="ARBA" id="ARBA00023268"/>
    </source>
</evidence>
<dbReference type="EMBL" id="BKCJ010008813">
    <property type="protein sequence ID" value="GEU84074.1"/>
    <property type="molecule type" value="Genomic_DNA"/>
</dbReference>
<dbReference type="Gene3D" id="3.30.420.10">
    <property type="entry name" value="Ribonuclease H-like superfamily/Ribonuclease H"/>
    <property type="match status" value="1"/>
</dbReference>
<protein>
    <submittedName>
        <fullName evidence="3">Putative mitochondrial protein</fullName>
    </submittedName>
</protein>
<dbReference type="InterPro" id="IPR012337">
    <property type="entry name" value="RNaseH-like_sf"/>
</dbReference>
<dbReference type="SUPFAM" id="SSF56672">
    <property type="entry name" value="DNA/RNA polymerases"/>
    <property type="match status" value="1"/>
</dbReference>
<accession>A0A6L2NHQ9</accession>
<dbReference type="InterPro" id="IPR036397">
    <property type="entry name" value="RNaseH_sf"/>
</dbReference>
<dbReference type="InterPro" id="IPR050951">
    <property type="entry name" value="Retrovirus_Pol_polyprotein"/>
</dbReference>
<keyword evidence="1" id="KW-0511">Multifunctional enzyme</keyword>
<organism evidence="3">
    <name type="scientific">Tanacetum cinerariifolium</name>
    <name type="common">Dalmatian daisy</name>
    <name type="synonym">Chrysanthemum cinerariifolium</name>
    <dbReference type="NCBI Taxonomy" id="118510"/>
    <lineage>
        <taxon>Eukaryota</taxon>
        <taxon>Viridiplantae</taxon>
        <taxon>Streptophyta</taxon>
        <taxon>Embryophyta</taxon>
        <taxon>Tracheophyta</taxon>
        <taxon>Spermatophyta</taxon>
        <taxon>Magnoliopsida</taxon>
        <taxon>eudicotyledons</taxon>
        <taxon>Gunneridae</taxon>
        <taxon>Pentapetalae</taxon>
        <taxon>asterids</taxon>
        <taxon>campanulids</taxon>
        <taxon>Asterales</taxon>
        <taxon>Asteraceae</taxon>
        <taxon>Asteroideae</taxon>
        <taxon>Anthemideae</taxon>
        <taxon>Anthemidinae</taxon>
        <taxon>Tanacetum</taxon>
    </lineage>
</organism>
<dbReference type="GO" id="GO:0003676">
    <property type="term" value="F:nucleic acid binding"/>
    <property type="evidence" value="ECO:0007669"/>
    <property type="project" value="InterPro"/>
</dbReference>
<reference evidence="3" key="1">
    <citation type="journal article" date="2019" name="Sci. Rep.">
        <title>Draft genome of Tanacetum cinerariifolium, the natural source of mosquito coil.</title>
        <authorList>
            <person name="Yamashiro T."/>
            <person name="Shiraishi A."/>
            <person name="Satake H."/>
            <person name="Nakayama K."/>
        </authorList>
    </citation>
    <scope>NUCLEOTIDE SEQUENCE</scope>
</reference>
<dbReference type="Gene3D" id="3.10.10.10">
    <property type="entry name" value="HIV Type 1 Reverse Transcriptase, subunit A, domain 1"/>
    <property type="match status" value="1"/>
</dbReference>
<dbReference type="GO" id="GO:0003824">
    <property type="term" value="F:catalytic activity"/>
    <property type="evidence" value="ECO:0007669"/>
    <property type="project" value="UniProtKB-KW"/>
</dbReference>
<gene>
    <name evidence="3" type="ORF">Tci_056052</name>
</gene>